<dbReference type="EMBL" id="CP127295">
    <property type="protein sequence ID" value="WIX98324.1"/>
    <property type="molecule type" value="Genomic_DNA"/>
</dbReference>
<name>A0A9Y2JGZ6_9PSEU</name>
<sequence length="764" mass="82223">MSHTLNEESAEAPTADHDAPAPEEKTPRHREWLIVVGVGLAAVVMFSIPWWLHPLFYYVGDNPESFTPLWHQLGEQLRSGHWPVMDPAGWYGGNHAAEGEYSVVNPVQLLNYVVVSWFDNLAAASAVVMVEFLALLAMGVYLLCREYEAGRVPAVLLGLAMPAGGFTLYYAAAGWPLELMALVWVTWFWWAARRYARRRLNPFVPFVLGALAMTTGNPYAALGVLVVLLGLTVELLAHRDFRRLAGLAVLGVLVGASGAVVFLPLADVLVVTSRQHLAMISNDAFQVPHLGDILASSAPTYLPAVVNWNGAVREILPSTYFAWFAIPLLPWLRFGALRHPTPALRGLLAISLIFLALVVGPSNVWLFRWPIRLIEFLYLGLAVLIATLLSAGLATTRVRARAATTVVLVAAGGYLSVAISPEIHWTHAGATAVVLVLVGGALLVHRRFGWRPFGAVLVAGTAIVLAYQTATVPVTGPSGPTRPPVSVSQVRQHTTFATGTVLQLAEQQSVRTQDYADGDLLFGNESILRGHETVNRYSGIGFDALNSALCMNYKGVTCADAFGRLWQPVAGTTVPLVDALRVQTLILQRSLLPAVVDQRPPAGWHVAASDEVRTVWVRSAPPPYPGRVSWASPGVSVQAAEANPDEETVTYQAPADGGQLLFARLNWPGYTVAVDGGDGPAATVRESGAGLVVVDVPPGRHVVRLEFQEPGLRIGLWILLVVTVLASAQAIMTGMSRKLIRRRPTMGKARGGSAADRVGQSGVS</sequence>
<accession>A0A9Y2JGZ6</accession>
<dbReference type="PANTHER" id="PTHR38454:SF1">
    <property type="entry name" value="INTEGRAL MEMBRANE PROTEIN"/>
    <property type="match status" value="1"/>
</dbReference>
<feature type="transmembrane region" description="Helical" evidence="2">
    <location>
        <begin position="315"/>
        <end position="334"/>
    </location>
</feature>
<dbReference type="KEGG" id="amog:QRX60_30175"/>
<dbReference type="Proteomes" id="UP001239397">
    <property type="component" value="Chromosome"/>
</dbReference>
<feature type="transmembrane region" description="Helical" evidence="2">
    <location>
        <begin position="32"/>
        <end position="52"/>
    </location>
</feature>
<reference evidence="3 4" key="1">
    <citation type="submission" date="2023-06" db="EMBL/GenBank/DDBJ databases">
        <authorList>
            <person name="Oyuntsetseg B."/>
            <person name="Kim S.B."/>
        </authorList>
    </citation>
    <scope>NUCLEOTIDE SEQUENCE [LARGE SCALE GENOMIC DNA]</scope>
    <source>
        <strain evidence="3 4">4-36</strain>
    </source>
</reference>
<feature type="transmembrane region" description="Helical" evidence="2">
    <location>
        <begin position="244"/>
        <end position="266"/>
    </location>
</feature>
<protein>
    <recommendedName>
        <fullName evidence="5">YfhO family protein</fullName>
    </recommendedName>
</protein>
<feature type="transmembrane region" description="Helical" evidence="2">
    <location>
        <begin position="346"/>
        <end position="367"/>
    </location>
</feature>
<feature type="transmembrane region" description="Helical" evidence="2">
    <location>
        <begin position="452"/>
        <end position="470"/>
    </location>
</feature>
<proteinExistence type="predicted"/>
<keyword evidence="2" id="KW-1133">Transmembrane helix</keyword>
<feature type="transmembrane region" description="Helical" evidence="2">
    <location>
        <begin position="220"/>
        <end position="237"/>
    </location>
</feature>
<evidence type="ECO:0000256" key="1">
    <source>
        <dbReference type="SAM" id="MobiDB-lite"/>
    </source>
</evidence>
<evidence type="ECO:0000313" key="4">
    <source>
        <dbReference type="Proteomes" id="UP001239397"/>
    </source>
</evidence>
<feature type="region of interest" description="Disordered" evidence="1">
    <location>
        <begin position="1"/>
        <end position="25"/>
    </location>
</feature>
<feature type="transmembrane region" description="Helical" evidence="2">
    <location>
        <begin position="425"/>
        <end position="445"/>
    </location>
</feature>
<feature type="compositionally biased region" description="Basic and acidic residues" evidence="1">
    <location>
        <begin position="14"/>
        <end position="25"/>
    </location>
</feature>
<dbReference type="PANTHER" id="PTHR38454">
    <property type="entry name" value="INTEGRAL MEMBRANE PROTEIN-RELATED"/>
    <property type="match status" value="1"/>
</dbReference>
<feature type="transmembrane region" description="Helical" evidence="2">
    <location>
        <begin position="402"/>
        <end position="419"/>
    </location>
</feature>
<feature type="transmembrane region" description="Helical" evidence="2">
    <location>
        <begin position="151"/>
        <end position="169"/>
    </location>
</feature>
<evidence type="ECO:0008006" key="5">
    <source>
        <dbReference type="Google" id="ProtNLM"/>
    </source>
</evidence>
<keyword evidence="4" id="KW-1185">Reference proteome</keyword>
<evidence type="ECO:0000256" key="2">
    <source>
        <dbReference type="SAM" id="Phobius"/>
    </source>
</evidence>
<feature type="transmembrane region" description="Helical" evidence="2">
    <location>
        <begin position="121"/>
        <end position="144"/>
    </location>
</feature>
<evidence type="ECO:0000313" key="3">
    <source>
        <dbReference type="EMBL" id="WIX98324.1"/>
    </source>
</evidence>
<keyword evidence="2" id="KW-0812">Transmembrane</keyword>
<keyword evidence="2" id="KW-0472">Membrane</keyword>
<feature type="transmembrane region" description="Helical" evidence="2">
    <location>
        <begin position="373"/>
        <end position="395"/>
    </location>
</feature>
<feature type="region of interest" description="Disordered" evidence="1">
    <location>
        <begin position="742"/>
        <end position="764"/>
    </location>
</feature>
<dbReference type="AlphaFoldDB" id="A0A9Y2JGZ6"/>
<dbReference type="InterPro" id="IPR018580">
    <property type="entry name" value="Uncharacterised_YfhO"/>
</dbReference>
<organism evidence="3 4">
    <name type="scientific">Amycolatopsis mongoliensis</name>
    <dbReference type="NCBI Taxonomy" id="715475"/>
    <lineage>
        <taxon>Bacteria</taxon>
        <taxon>Bacillati</taxon>
        <taxon>Actinomycetota</taxon>
        <taxon>Actinomycetes</taxon>
        <taxon>Pseudonocardiales</taxon>
        <taxon>Pseudonocardiaceae</taxon>
        <taxon>Amycolatopsis</taxon>
    </lineage>
</organism>
<dbReference type="RefSeq" id="WP_285994809.1">
    <property type="nucleotide sequence ID" value="NZ_CP127295.1"/>
</dbReference>
<gene>
    <name evidence="3" type="ORF">QRX60_30175</name>
</gene>
<feature type="transmembrane region" description="Helical" evidence="2">
    <location>
        <begin position="714"/>
        <end position="733"/>
    </location>
</feature>